<feature type="region of interest" description="Disordered" evidence="1">
    <location>
        <begin position="1"/>
        <end position="36"/>
    </location>
</feature>
<feature type="region of interest" description="Disordered" evidence="1">
    <location>
        <begin position="177"/>
        <end position="215"/>
    </location>
</feature>
<name>A0A2V3IDS4_9FLOR</name>
<gene>
    <name evidence="2" type="ORF">BWQ96_10092</name>
</gene>
<dbReference type="AlphaFoldDB" id="A0A2V3IDS4"/>
<comment type="caution">
    <text evidence="2">The sequence shown here is derived from an EMBL/GenBank/DDBJ whole genome shotgun (WGS) entry which is preliminary data.</text>
</comment>
<protein>
    <submittedName>
        <fullName evidence="2">Uncharacterized protein</fullName>
    </submittedName>
</protein>
<accession>A0A2V3IDS4</accession>
<evidence type="ECO:0000256" key="1">
    <source>
        <dbReference type="SAM" id="MobiDB-lite"/>
    </source>
</evidence>
<feature type="compositionally biased region" description="Basic and acidic residues" evidence="1">
    <location>
        <begin position="190"/>
        <end position="215"/>
    </location>
</feature>
<reference evidence="2 3" key="1">
    <citation type="journal article" date="2018" name="Mol. Biol. Evol.">
        <title>Analysis of the draft genome of the red seaweed Gracilariopsis chorda provides insights into genome size evolution in Rhodophyta.</title>
        <authorList>
            <person name="Lee J."/>
            <person name="Yang E.C."/>
            <person name="Graf L."/>
            <person name="Yang J.H."/>
            <person name="Qiu H."/>
            <person name="Zel Zion U."/>
            <person name="Chan C.X."/>
            <person name="Stephens T.G."/>
            <person name="Weber A.P.M."/>
            <person name="Boo G.H."/>
            <person name="Boo S.M."/>
            <person name="Kim K.M."/>
            <person name="Shin Y."/>
            <person name="Jung M."/>
            <person name="Lee S.J."/>
            <person name="Yim H.S."/>
            <person name="Lee J.H."/>
            <person name="Bhattacharya D."/>
            <person name="Yoon H.S."/>
        </authorList>
    </citation>
    <scope>NUCLEOTIDE SEQUENCE [LARGE SCALE GENOMIC DNA]</scope>
    <source>
        <strain evidence="2 3">SKKU-2015</strain>
        <tissue evidence="2">Whole body</tissue>
    </source>
</reference>
<keyword evidence="3" id="KW-1185">Reference proteome</keyword>
<dbReference type="Proteomes" id="UP000247409">
    <property type="component" value="Unassembled WGS sequence"/>
</dbReference>
<feature type="compositionally biased region" description="Polar residues" evidence="1">
    <location>
        <begin position="12"/>
        <end position="24"/>
    </location>
</feature>
<dbReference type="EMBL" id="NBIV01000346">
    <property type="protein sequence ID" value="PXF40202.1"/>
    <property type="molecule type" value="Genomic_DNA"/>
</dbReference>
<evidence type="ECO:0000313" key="3">
    <source>
        <dbReference type="Proteomes" id="UP000247409"/>
    </source>
</evidence>
<proteinExistence type="predicted"/>
<sequence>MDSRGSVPKPRGQNQSLSSVTLSPHANEFIPNEANQGHLLTTVEPDQGADEYITTDAIQNHNLSSVTLNADADEFIPGKPIFFRASNKTSREKRVNLADYGVVTEQLLKMAMNEGQALSEGNTSDNKGSLRKELDPNAAEFVPSSTLNDSVQRRAWSLVTFDPIAEEFVPRKPFSVTEHAQTHSGVQEPLTEHDHRGDANGIKEREIIQKEQKGT</sequence>
<evidence type="ECO:0000313" key="2">
    <source>
        <dbReference type="EMBL" id="PXF40202.1"/>
    </source>
</evidence>
<organism evidence="2 3">
    <name type="scientific">Gracilariopsis chorda</name>
    <dbReference type="NCBI Taxonomy" id="448386"/>
    <lineage>
        <taxon>Eukaryota</taxon>
        <taxon>Rhodophyta</taxon>
        <taxon>Florideophyceae</taxon>
        <taxon>Rhodymeniophycidae</taxon>
        <taxon>Gracilariales</taxon>
        <taxon>Gracilariaceae</taxon>
        <taxon>Gracilariopsis</taxon>
    </lineage>
</organism>